<dbReference type="AlphaFoldDB" id="A0A401VXQ4"/>
<evidence type="ECO:0000313" key="2">
    <source>
        <dbReference type="Proteomes" id="UP000286746"/>
    </source>
</evidence>
<reference evidence="1 2" key="1">
    <citation type="submission" date="2018-11" db="EMBL/GenBank/DDBJ databases">
        <title>Whole genome sequence of Streptomyces paromomycinus NBRC 15454(T).</title>
        <authorList>
            <person name="Komaki H."/>
            <person name="Tamura T."/>
        </authorList>
    </citation>
    <scope>NUCLEOTIDE SEQUENCE [LARGE SCALE GENOMIC DNA]</scope>
    <source>
        <strain evidence="1 2">NBRC 15454</strain>
    </source>
</reference>
<sequence>MALNSYPNDLVEAQRALHRTYEALAASRPRHVTALRRDLLRLSAVVLWHPFWSACPDSSLAARVELRRQARNRQARQAA</sequence>
<proteinExistence type="predicted"/>
<dbReference type="EMBL" id="BHZD01000001">
    <property type="protein sequence ID" value="GCD41826.1"/>
    <property type="molecule type" value="Genomic_DNA"/>
</dbReference>
<comment type="caution">
    <text evidence="1">The sequence shown here is derived from an EMBL/GenBank/DDBJ whole genome shotgun (WGS) entry which is preliminary data.</text>
</comment>
<evidence type="ECO:0000313" key="1">
    <source>
        <dbReference type="EMBL" id="GCD41826.1"/>
    </source>
</evidence>
<keyword evidence="2" id="KW-1185">Reference proteome</keyword>
<protein>
    <submittedName>
        <fullName evidence="1">Uncharacterized protein</fullName>
    </submittedName>
</protein>
<accession>A0A401VXQ4</accession>
<dbReference type="Proteomes" id="UP000286746">
    <property type="component" value="Unassembled WGS sequence"/>
</dbReference>
<dbReference type="RefSeq" id="WP_125053013.1">
    <property type="nucleotide sequence ID" value="NZ_BHZD01000001.1"/>
</dbReference>
<gene>
    <name evidence="1" type="ORF">GKJPGBOP_01483</name>
</gene>
<name>A0A401VXQ4_STREY</name>
<organism evidence="1 2">
    <name type="scientific">Streptomyces paromomycinus</name>
    <name type="common">Streptomyces rimosus subsp. paromomycinus</name>
    <dbReference type="NCBI Taxonomy" id="92743"/>
    <lineage>
        <taxon>Bacteria</taxon>
        <taxon>Bacillati</taxon>
        <taxon>Actinomycetota</taxon>
        <taxon>Actinomycetes</taxon>
        <taxon>Kitasatosporales</taxon>
        <taxon>Streptomycetaceae</taxon>
        <taxon>Streptomyces</taxon>
    </lineage>
</organism>